<dbReference type="AlphaFoldDB" id="A0A1I7VAR9"/>
<evidence type="ECO:0000313" key="2">
    <source>
        <dbReference type="WBParaSite" id="EN70_11753"/>
    </source>
</evidence>
<reference evidence="1" key="1">
    <citation type="submission" date="2012-04" db="EMBL/GenBank/DDBJ databases">
        <title>The Genome Sequence of Loa loa.</title>
        <authorList>
            <consortium name="The Broad Institute Genome Sequencing Platform"/>
            <consortium name="Broad Institute Genome Sequencing Center for Infectious Disease"/>
            <person name="Nutman T.B."/>
            <person name="Fink D.L."/>
            <person name="Russ C."/>
            <person name="Young S."/>
            <person name="Zeng Q."/>
            <person name="Gargeya S."/>
            <person name="Alvarado L."/>
            <person name="Berlin A."/>
            <person name="Chapman S.B."/>
            <person name="Chen Z."/>
            <person name="Freedman E."/>
            <person name="Gellesch M."/>
            <person name="Goldberg J."/>
            <person name="Griggs A."/>
            <person name="Gujja S."/>
            <person name="Heilman E.R."/>
            <person name="Heiman D."/>
            <person name="Howarth C."/>
            <person name="Mehta T."/>
            <person name="Neiman D."/>
            <person name="Pearson M."/>
            <person name="Roberts A."/>
            <person name="Saif S."/>
            <person name="Shea T."/>
            <person name="Shenoy N."/>
            <person name="Sisk P."/>
            <person name="Stolte C."/>
            <person name="Sykes S."/>
            <person name="White J."/>
            <person name="Yandava C."/>
            <person name="Haas B."/>
            <person name="Henn M.R."/>
            <person name="Nusbaum C."/>
            <person name="Birren B."/>
        </authorList>
    </citation>
    <scope>NUCLEOTIDE SEQUENCE [LARGE SCALE GENOMIC DNA]</scope>
</reference>
<accession>A0A1I7VAR9</accession>
<proteinExistence type="predicted"/>
<evidence type="ECO:0000313" key="1">
    <source>
        <dbReference type="Proteomes" id="UP000095285"/>
    </source>
</evidence>
<protein>
    <submittedName>
        <fullName evidence="2">MAM domain-containing protein</fullName>
    </submittedName>
</protein>
<sequence length="220" mass="24806">MNPTAGRHCVIVTEDECLKGKCEYPRGRCLSWLQINSEIARRTCRERLNADNKNTQGCGRMFLEFDINNLLPGTTSGDVCFHLLLDINTANITHIGFDCKLILANIVQVDIDFLKNRIHNRLTTSPILAAIVQIIDNDNHDDSSEHPMLNTILTLRNSGHCSANGSIDSGIVDRELEENEHNARILQQRRMKSKLRILHKSQSDNSILNPIRLQLTGNTV</sequence>
<dbReference type="Proteomes" id="UP000095285">
    <property type="component" value="Unassembled WGS sequence"/>
</dbReference>
<name>A0A1I7VAR9_LOALO</name>
<reference evidence="2" key="2">
    <citation type="submission" date="2016-11" db="UniProtKB">
        <authorList>
            <consortium name="WormBaseParasite"/>
        </authorList>
    </citation>
    <scope>IDENTIFICATION</scope>
</reference>
<dbReference type="STRING" id="7209.A0A1I7VAR9"/>
<keyword evidence="1" id="KW-1185">Reference proteome</keyword>
<dbReference type="WBParaSite" id="EN70_11753">
    <property type="protein sequence ID" value="EN70_11753"/>
    <property type="gene ID" value="EN70_11753"/>
</dbReference>
<organism evidence="1 2">
    <name type="scientific">Loa loa</name>
    <name type="common">Eye worm</name>
    <name type="synonym">Filaria loa</name>
    <dbReference type="NCBI Taxonomy" id="7209"/>
    <lineage>
        <taxon>Eukaryota</taxon>
        <taxon>Metazoa</taxon>
        <taxon>Ecdysozoa</taxon>
        <taxon>Nematoda</taxon>
        <taxon>Chromadorea</taxon>
        <taxon>Rhabditida</taxon>
        <taxon>Spirurina</taxon>
        <taxon>Spiruromorpha</taxon>
        <taxon>Filarioidea</taxon>
        <taxon>Onchocercidae</taxon>
        <taxon>Loa</taxon>
    </lineage>
</organism>